<sequence length="166" mass="19337">MFSTEHAEYLLSLPKKLKDSNTVLDLSLKRNRVEFFSPNDEDQKFLIELTSNEKILLKTSLHHQENNTYVGLLRIDFKGSHINPDHELDTLPSYLKPYLGKYFSPEEPHVHLYIGGYRPLSWAIPLSEYDFEVQRLNDKLDIVELVLKFGEKINIISSLNINTSLF</sequence>
<dbReference type="InterPro" id="IPR053916">
    <property type="entry name" value="DUF6978"/>
</dbReference>
<evidence type="ECO:0000313" key="1">
    <source>
        <dbReference type="EMBL" id="XAO76062.1"/>
    </source>
</evidence>
<dbReference type="AlphaFoldDB" id="A0AAU6WVX9"/>
<protein>
    <submittedName>
        <fullName evidence="1">Uncharacterized protein</fullName>
    </submittedName>
</protein>
<keyword evidence="2" id="KW-1185">Reference proteome</keyword>
<proteinExistence type="predicted"/>
<gene>
    <name evidence="1" type="ORF">AAFP95_09785</name>
</gene>
<dbReference type="EMBL" id="CP154834">
    <property type="protein sequence ID" value="XAO76062.1"/>
    <property type="molecule type" value="Genomic_DNA"/>
</dbReference>
<dbReference type="RefSeq" id="WP_345767535.1">
    <property type="nucleotide sequence ID" value="NZ_CP154834.1"/>
</dbReference>
<dbReference type="Proteomes" id="UP001463665">
    <property type="component" value="Chromosome"/>
</dbReference>
<organism evidence="1 2">
    <name type="scientific">Chryseobacterium endophyticum</name>
    <dbReference type="NCBI Taxonomy" id="1854762"/>
    <lineage>
        <taxon>Bacteria</taxon>
        <taxon>Pseudomonadati</taxon>
        <taxon>Bacteroidota</taxon>
        <taxon>Flavobacteriia</taxon>
        <taxon>Flavobacteriales</taxon>
        <taxon>Weeksellaceae</taxon>
        <taxon>Chryseobacterium group</taxon>
        <taxon>Chryseobacterium</taxon>
    </lineage>
</organism>
<evidence type="ECO:0000313" key="2">
    <source>
        <dbReference type="Proteomes" id="UP001463665"/>
    </source>
</evidence>
<accession>A0AAU6WVX9</accession>
<reference evidence="1 2" key="1">
    <citation type="submission" date="2024-04" db="EMBL/GenBank/DDBJ databases">
        <title>Genome sequencing and assembly of rice foliar adapted Chryseobacterium endophyticum OsEnb-ALM-A6.</title>
        <authorList>
            <person name="Kumar S."/>
            <person name="Javed M."/>
            <person name="Chouhan V."/>
            <person name="Charishma K."/>
            <person name="Patel A."/>
            <person name="Kumar M."/>
            <person name="Sahu K.P."/>
            <person name="Kumar A."/>
        </authorList>
    </citation>
    <scope>NUCLEOTIDE SEQUENCE [LARGE SCALE GENOMIC DNA]</scope>
    <source>
        <strain evidence="1 2">OsEnb-ALM-A6</strain>
    </source>
</reference>
<name>A0AAU6WVX9_9FLAO</name>
<dbReference type="Pfam" id="PF22398">
    <property type="entry name" value="DUF6978"/>
    <property type="match status" value="1"/>
</dbReference>